<accession>A0A1V2DRN5</accession>
<evidence type="ECO:0000313" key="1">
    <source>
        <dbReference type="EMBL" id="ONF43287.1"/>
    </source>
</evidence>
<name>A0A1V2DRN5_9GAMM</name>
<dbReference type="AlphaFoldDB" id="A0A1V2DRN5"/>
<dbReference type="RefSeq" id="WP_027853054.1">
    <property type="nucleotide sequence ID" value="NZ_MSCW01000007.1"/>
</dbReference>
<dbReference type="GO" id="GO:0019058">
    <property type="term" value="P:viral life cycle"/>
    <property type="evidence" value="ECO:0007669"/>
    <property type="project" value="InterPro"/>
</dbReference>
<evidence type="ECO:0008006" key="3">
    <source>
        <dbReference type="Google" id="ProtNLM"/>
    </source>
</evidence>
<evidence type="ECO:0000313" key="2">
    <source>
        <dbReference type="Proteomes" id="UP000189339"/>
    </source>
</evidence>
<dbReference type="Proteomes" id="UP000189339">
    <property type="component" value="Unassembled WGS sequence"/>
</dbReference>
<proteinExistence type="predicted"/>
<dbReference type="OrthoDB" id="7916639at2"/>
<dbReference type="Pfam" id="PF02831">
    <property type="entry name" value="gpW"/>
    <property type="match status" value="1"/>
</dbReference>
<dbReference type="InterPro" id="IPR004174">
    <property type="entry name" value="GpW"/>
</dbReference>
<dbReference type="Gene3D" id="3.30.1580.10">
    <property type="entry name" value="Head-to-tail joining protein W"/>
    <property type="match status" value="1"/>
</dbReference>
<dbReference type="EMBL" id="MSCW01000007">
    <property type="protein sequence ID" value="ONF43287.1"/>
    <property type="molecule type" value="Genomic_DNA"/>
</dbReference>
<keyword evidence="2" id="KW-1185">Reference proteome</keyword>
<dbReference type="SUPFAM" id="SSF64210">
    <property type="entry name" value="Head-to-tail joining protein W, gpW"/>
    <property type="match status" value="1"/>
</dbReference>
<organism evidence="1 2">
    <name type="scientific">Marinobacter lutaoensis</name>
    <dbReference type="NCBI Taxonomy" id="135739"/>
    <lineage>
        <taxon>Bacteria</taxon>
        <taxon>Pseudomonadati</taxon>
        <taxon>Pseudomonadota</taxon>
        <taxon>Gammaproteobacteria</taxon>
        <taxon>Pseudomonadales</taxon>
        <taxon>Marinobacteraceae</taxon>
        <taxon>Marinobacter</taxon>
    </lineage>
</organism>
<gene>
    <name evidence="1" type="ORF">BTO32_11425</name>
</gene>
<dbReference type="STRING" id="135739.BTO32_11425"/>
<reference evidence="1 2" key="1">
    <citation type="submission" date="2016-12" db="EMBL/GenBank/DDBJ databases">
        <title>Marinobacter lutaoensis whole genome sequencing.</title>
        <authorList>
            <person name="Verma A."/>
            <person name="Krishnamurthi S."/>
        </authorList>
    </citation>
    <scope>NUCLEOTIDE SEQUENCE [LARGE SCALE GENOMIC DNA]</scope>
    <source>
        <strain evidence="1 2">T5054</strain>
    </source>
</reference>
<sequence length="75" mass="8323">MTETTTLRQRLLEAEGALHRLMIGEREVTVSVGGYGATTYAQTDRGALEAYIARLKAEIATREGKPRRGPLLMKF</sequence>
<protein>
    <recommendedName>
        <fullName evidence="3">Phage tail protein</fullName>
    </recommendedName>
</protein>
<dbReference type="InterPro" id="IPR036626">
    <property type="entry name" value="GpW_sf"/>
</dbReference>
<comment type="caution">
    <text evidence="1">The sequence shown here is derived from an EMBL/GenBank/DDBJ whole genome shotgun (WGS) entry which is preliminary data.</text>
</comment>